<evidence type="ECO:0000256" key="5">
    <source>
        <dbReference type="ARBA" id="ARBA00023002"/>
    </source>
</evidence>
<feature type="transmembrane region" description="Helical" evidence="8">
    <location>
        <begin position="494"/>
        <end position="513"/>
    </location>
</feature>
<feature type="transmembrane region" description="Helical" evidence="8">
    <location>
        <begin position="283"/>
        <end position="303"/>
    </location>
</feature>
<feature type="domain" description="NADH:quinone oxidoreductase/Mrp antiporter transmembrane" evidence="9">
    <location>
        <begin position="157"/>
        <end position="423"/>
    </location>
</feature>
<keyword evidence="3 7" id="KW-0812">Transmembrane</keyword>
<keyword evidence="4 8" id="KW-1133">Transmembrane helix</keyword>
<organism evidence="10 11">
    <name type="scientific">Denitromonas ohlonensis</name>
    <dbReference type="NCBI Taxonomy" id="3078508"/>
    <lineage>
        <taxon>Bacteria</taxon>
        <taxon>Pseudomonadati</taxon>
        <taxon>Pseudomonadota</taxon>
        <taxon>Betaproteobacteria</taxon>
        <taxon>Rhodocyclales</taxon>
        <taxon>Zoogloeaceae</taxon>
        <taxon>Denitromonas</taxon>
    </lineage>
</organism>
<feature type="transmembrane region" description="Helical" evidence="8">
    <location>
        <begin position="463"/>
        <end position="482"/>
    </location>
</feature>
<feature type="transmembrane region" description="Helical" evidence="8">
    <location>
        <begin position="381"/>
        <end position="401"/>
    </location>
</feature>
<dbReference type="PANTHER" id="PTHR42682:SF4">
    <property type="entry name" value="NADH-UBIQUINONE_PLASTOQUINONE"/>
    <property type="match status" value="1"/>
</dbReference>
<dbReference type="EMBL" id="VMNJ01000018">
    <property type="protein sequence ID" value="TVO62697.1"/>
    <property type="molecule type" value="Genomic_DNA"/>
</dbReference>
<evidence type="ECO:0000313" key="10">
    <source>
        <dbReference type="EMBL" id="TVO62697.1"/>
    </source>
</evidence>
<evidence type="ECO:0000256" key="6">
    <source>
        <dbReference type="ARBA" id="ARBA00023136"/>
    </source>
</evidence>
<evidence type="ECO:0000256" key="3">
    <source>
        <dbReference type="ARBA" id="ARBA00022692"/>
    </source>
</evidence>
<feature type="transmembrane region" description="Helical" evidence="8">
    <location>
        <begin position="164"/>
        <end position="181"/>
    </location>
</feature>
<feature type="transmembrane region" description="Helical" evidence="8">
    <location>
        <begin position="582"/>
        <end position="604"/>
    </location>
</feature>
<dbReference type="Proteomes" id="UP000317151">
    <property type="component" value="Unassembled WGS sequence"/>
</dbReference>
<dbReference type="NCBIfam" id="NF009310">
    <property type="entry name" value="PRK12668.1"/>
    <property type="match status" value="1"/>
</dbReference>
<feature type="transmembrane region" description="Helical" evidence="8">
    <location>
        <begin position="49"/>
        <end position="67"/>
    </location>
</feature>
<keyword evidence="2" id="KW-1003">Cell membrane</keyword>
<dbReference type="PANTHER" id="PTHR42682">
    <property type="entry name" value="HYDROGENASE-4 COMPONENT F"/>
    <property type="match status" value="1"/>
</dbReference>
<evidence type="ECO:0000256" key="2">
    <source>
        <dbReference type="ARBA" id="ARBA00022475"/>
    </source>
</evidence>
<feature type="transmembrane region" description="Helical" evidence="8">
    <location>
        <begin position="141"/>
        <end position="158"/>
    </location>
</feature>
<accession>A0ABY3EXH5</accession>
<sequence>MSRTRISALMPCRASMPGSRCSLARCWWCWRVAWVAFSDRGRMKMDAELLHHPAIWLILGGIVMGFLRGAPRVLLSLSLPLAAAWLLWQMPEGIYGGVPFLDYTLDVLRVDRLGRLFALVFVLALFVGSVYAMGQRSRLEVPAAFVYGGAAVGAVLAGDWITLFLFWELMAIGSTLVIWAGGREAYPAAMRYLMVHLFGGVVFMAGITAHLVGGGSLRIEPLALEGVAHWLILAGVLINAGAFPFWSWIPDAYPRASWSGMVFLSAFTTKTAVYVLMRGFPGAEVLIPIGLLMAGYGLIYALIENTARRVLAYAIINQVGFMIAGIGIGTEMALNGVAAHAFAHIVYKALLLMAIGAVIVQTGKRDCTDLGGLARQMPVTTGFAIFGALAMSAPLTAGFITKSLVLQAAADAHLTWVWLAMMVIAAGVFLAAGLKVVVFVFFGESRDLDAEEAPPSQRWGMRLLALTSLAVGCYPPLLYDLLPYPLDYQPYTGSHVVFQLQLLLATTVVFFLLRGHLVKMLGSLIDIDWFYRTLGPRWVKVMVYGVSIEIREVVLVLMRGIANVLGSLRRHYGTRGVLARTWPSGSMVMWVALLLMMYLALFYLA</sequence>
<dbReference type="InterPro" id="IPR052175">
    <property type="entry name" value="ComplexI-like_HydComp"/>
</dbReference>
<reference evidence="10 11" key="1">
    <citation type="submission" date="2019-07" db="EMBL/GenBank/DDBJ databases">
        <title>The pathways for chlorine oxyanion respiration interact through the shared metabolite chlorate.</title>
        <authorList>
            <person name="Barnum T.P."/>
            <person name="Cheng Y."/>
            <person name="Hill K.A."/>
            <person name="Lucas L.N."/>
            <person name="Carlson H.K."/>
            <person name="Coates J.D."/>
        </authorList>
    </citation>
    <scope>NUCLEOTIDE SEQUENCE [LARGE SCALE GENOMIC DNA]</scope>
    <source>
        <strain evidence="10 11">SFB-2</strain>
    </source>
</reference>
<keyword evidence="6 8" id="KW-0472">Membrane</keyword>
<dbReference type="Pfam" id="PF00361">
    <property type="entry name" value="Proton_antipo_M"/>
    <property type="match status" value="1"/>
</dbReference>
<feature type="transmembrane region" description="Helical" evidence="8">
    <location>
        <begin position="227"/>
        <end position="246"/>
    </location>
</feature>
<feature type="transmembrane region" description="Helical" evidence="8">
    <location>
        <begin position="416"/>
        <end position="442"/>
    </location>
</feature>
<feature type="transmembrane region" description="Helical" evidence="8">
    <location>
        <begin position="341"/>
        <end position="360"/>
    </location>
</feature>
<evidence type="ECO:0000313" key="11">
    <source>
        <dbReference type="Proteomes" id="UP000317151"/>
    </source>
</evidence>
<feature type="transmembrane region" description="Helical" evidence="8">
    <location>
        <begin position="258"/>
        <end position="277"/>
    </location>
</feature>
<feature type="transmembrane region" description="Helical" evidence="8">
    <location>
        <begin position="116"/>
        <end position="134"/>
    </location>
</feature>
<keyword evidence="11" id="KW-1185">Reference proteome</keyword>
<evidence type="ECO:0000256" key="8">
    <source>
        <dbReference type="SAM" id="Phobius"/>
    </source>
</evidence>
<feature type="transmembrane region" description="Helical" evidence="8">
    <location>
        <begin position="193"/>
        <end position="215"/>
    </location>
</feature>
<evidence type="ECO:0000256" key="4">
    <source>
        <dbReference type="ARBA" id="ARBA00022989"/>
    </source>
</evidence>
<gene>
    <name evidence="10" type="ORF">FHP90_16910</name>
</gene>
<evidence type="ECO:0000259" key="9">
    <source>
        <dbReference type="Pfam" id="PF00361"/>
    </source>
</evidence>
<name>A0ABY3EXH5_9RHOO</name>
<proteinExistence type="predicted"/>
<comment type="caution">
    <text evidence="10">The sequence shown here is derived from an EMBL/GenBank/DDBJ whole genome shotgun (WGS) entry which is preliminary data.</text>
</comment>
<evidence type="ECO:0000256" key="7">
    <source>
        <dbReference type="RuleBase" id="RU000320"/>
    </source>
</evidence>
<feature type="transmembrane region" description="Helical" evidence="8">
    <location>
        <begin position="310"/>
        <end position="329"/>
    </location>
</feature>
<keyword evidence="5" id="KW-0560">Oxidoreductase</keyword>
<evidence type="ECO:0000256" key="1">
    <source>
        <dbReference type="ARBA" id="ARBA00004651"/>
    </source>
</evidence>
<comment type="subcellular location">
    <subcellularLocation>
        <location evidence="1">Cell membrane</location>
        <topology evidence="1">Multi-pass membrane protein</topology>
    </subcellularLocation>
    <subcellularLocation>
        <location evidence="7">Membrane</location>
        <topology evidence="7">Multi-pass membrane protein</topology>
    </subcellularLocation>
</comment>
<dbReference type="InterPro" id="IPR001750">
    <property type="entry name" value="ND/Mrp_TM"/>
</dbReference>
<protein>
    <submittedName>
        <fullName evidence="10">Na(+)/H(+) antiporter subunit D</fullName>
    </submittedName>
</protein>